<gene>
    <name evidence="1" type="ordered locus">Mahau_1657</name>
</gene>
<evidence type="ECO:0008006" key="3">
    <source>
        <dbReference type="Google" id="ProtNLM"/>
    </source>
</evidence>
<dbReference type="AlphaFoldDB" id="F3ZZL2"/>
<accession>F3ZZL2</accession>
<dbReference type="HOGENOM" id="CLU_876617_0_0_9"/>
<name>F3ZZL2_MAHA5</name>
<dbReference type="Proteomes" id="UP000008457">
    <property type="component" value="Chromosome"/>
</dbReference>
<evidence type="ECO:0000313" key="1">
    <source>
        <dbReference type="EMBL" id="AEE96838.1"/>
    </source>
</evidence>
<protein>
    <recommendedName>
        <fullName evidence="3">Quinate/shikimate 5-dehydrogenase/glutamyl-tRNA reductase domain-containing protein</fullName>
    </recommendedName>
</protein>
<dbReference type="RefSeq" id="WP_013781266.1">
    <property type="nucleotide sequence ID" value="NC_015520.1"/>
</dbReference>
<dbReference type="EMBL" id="CP002360">
    <property type="protein sequence ID" value="AEE96838.1"/>
    <property type="molecule type" value="Genomic_DNA"/>
</dbReference>
<organism evidence="1 2">
    <name type="scientific">Mahella australiensis (strain DSM 15567 / CIP 107919 / 50-1 BON)</name>
    <dbReference type="NCBI Taxonomy" id="697281"/>
    <lineage>
        <taxon>Bacteria</taxon>
        <taxon>Bacillati</taxon>
        <taxon>Bacillota</taxon>
        <taxon>Clostridia</taxon>
        <taxon>Thermoanaerobacterales</taxon>
        <taxon>Thermoanaerobacterales Family IV. Incertae Sedis</taxon>
        <taxon>Mahella</taxon>
    </lineage>
</organism>
<dbReference type="KEGG" id="mas:Mahau_1657"/>
<proteinExistence type="predicted"/>
<sequence>MIDERFIFLIMSKDYTAITTVHSLIKKTTAYIKYILIKRYDVEQPDRQHVMGQIISLPLLPEKVGKSAVRRCVKLIRRYNPAVARVACTFIDFPDLQDINIVYREGLLRWATGLCAISSILAMKASSWAQQEVIVLGADRTPGEMIARYLGDKVNYLVLAGSDGERLKELSRELLTDFGLAAGVYLYNDICGRRYNILISTDTELTAGYRINADIVLCYPEQRIIFDESAIVIDGGYVDPHPFFYTSAPLLPLESLYMIELIGWMQGWLVDVYDGYNVEALKAIINIINSNEMKLAGFIIEDSALSYNQIRKKLFKA</sequence>
<reference evidence="1 2" key="2">
    <citation type="journal article" date="2011" name="Stand. Genomic Sci.">
        <title>Complete genome sequence of Mahella australiensis type strain (50-1 BON).</title>
        <authorList>
            <person name="Sikorski J."/>
            <person name="Teshima H."/>
            <person name="Nolan M."/>
            <person name="Lucas S."/>
            <person name="Hammon N."/>
            <person name="Deshpande S."/>
            <person name="Cheng J.F."/>
            <person name="Pitluck S."/>
            <person name="Liolios K."/>
            <person name="Pagani I."/>
            <person name="Ivanova N."/>
            <person name="Huntemann M."/>
            <person name="Mavromatis K."/>
            <person name="Ovchinikova G."/>
            <person name="Pati A."/>
            <person name="Tapia R."/>
            <person name="Han C."/>
            <person name="Goodwin L."/>
            <person name="Chen A."/>
            <person name="Palaniappan K."/>
            <person name="Land M."/>
            <person name="Hauser L."/>
            <person name="Ngatchou-Djao O.D."/>
            <person name="Rohde M."/>
            <person name="Pukall R."/>
            <person name="Spring S."/>
            <person name="Abt B."/>
            <person name="Goker M."/>
            <person name="Detter J.C."/>
            <person name="Woyke T."/>
            <person name="Bristow J."/>
            <person name="Markowitz V."/>
            <person name="Hugenholtz P."/>
            <person name="Eisen J.A."/>
            <person name="Kyrpides N.C."/>
            <person name="Klenk H.P."/>
            <person name="Lapidus A."/>
        </authorList>
    </citation>
    <scope>NUCLEOTIDE SEQUENCE [LARGE SCALE GENOMIC DNA]</scope>
    <source>
        <strain evidence="2">DSM 15567 / CIP 107919 / 50-1 BON</strain>
    </source>
</reference>
<keyword evidence="2" id="KW-1185">Reference proteome</keyword>
<evidence type="ECO:0000313" key="2">
    <source>
        <dbReference type="Proteomes" id="UP000008457"/>
    </source>
</evidence>
<dbReference type="STRING" id="697281.Mahau_1657"/>
<reference evidence="2" key="1">
    <citation type="submission" date="2010-11" db="EMBL/GenBank/DDBJ databases">
        <title>The complete genome of Mahella australiensis DSM 15567.</title>
        <authorList>
            <consortium name="US DOE Joint Genome Institute (JGI-PGF)"/>
            <person name="Lucas S."/>
            <person name="Copeland A."/>
            <person name="Lapidus A."/>
            <person name="Bruce D."/>
            <person name="Goodwin L."/>
            <person name="Pitluck S."/>
            <person name="Kyrpides N."/>
            <person name="Mavromatis K."/>
            <person name="Pagani I."/>
            <person name="Ivanova N."/>
            <person name="Teshima H."/>
            <person name="Brettin T."/>
            <person name="Detter J.C."/>
            <person name="Han C."/>
            <person name="Tapia R."/>
            <person name="Land M."/>
            <person name="Hauser L."/>
            <person name="Markowitz V."/>
            <person name="Cheng J.-F."/>
            <person name="Hugenholtz P."/>
            <person name="Woyke T."/>
            <person name="Wu D."/>
            <person name="Spring S."/>
            <person name="Pukall R."/>
            <person name="Steenblock K."/>
            <person name="Schneider S."/>
            <person name="Klenk H.-P."/>
            <person name="Eisen J.A."/>
        </authorList>
    </citation>
    <scope>NUCLEOTIDE SEQUENCE [LARGE SCALE GENOMIC DNA]</scope>
    <source>
        <strain evidence="2">DSM 15567 / CIP 107919 / 50-1 BON</strain>
    </source>
</reference>